<reference evidence="2" key="1">
    <citation type="submission" date="2018-06" db="EMBL/GenBank/DDBJ databases">
        <authorList>
            <person name="Zhirakovskaya E."/>
        </authorList>
    </citation>
    <scope>NUCLEOTIDE SEQUENCE</scope>
</reference>
<gene>
    <name evidence="2" type="ORF">MNBD_GAMMA22-149</name>
</gene>
<dbReference type="EMBL" id="UOFS01000050">
    <property type="protein sequence ID" value="VAX01797.1"/>
    <property type="molecule type" value="Genomic_DNA"/>
</dbReference>
<protein>
    <recommendedName>
        <fullName evidence="1">HDOD domain-containing protein</fullName>
    </recommendedName>
</protein>
<accession>A0A3B1B9S8</accession>
<dbReference type="SUPFAM" id="SSF109604">
    <property type="entry name" value="HD-domain/PDEase-like"/>
    <property type="match status" value="1"/>
</dbReference>
<organism evidence="2">
    <name type="scientific">hydrothermal vent metagenome</name>
    <dbReference type="NCBI Taxonomy" id="652676"/>
    <lineage>
        <taxon>unclassified sequences</taxon>
        <taxon>metagenomes</taxon>
        <taxon>ecological metagenomes</taxon>
    </lineage>
</organism>
<proteinExistence type="predicted"/>
<dbReference type="CDD" id="cd00077">
    <property type="entry name" value="HDc"/>
    <property type="match status" value="1"/>
</dbReference>
<dbReference type="PROSITE" id="PS51833">
    <property type="entry name" value="HDOD"/>
    <property type="match status" value="1"/>
</dbReference>
<dbReference type="Pfam" id="PF08668">
    <property type="entry name" value="HDOD"/>
    <property type="match status" value="1"/>
</dbReference>
<dbReference type="InterPro" id="IPR003607">
    <property type="entry name" value="HD/PDEase_dom"/>
</dbReference>
<dbReference type="PANTHER" id="PTHR33525">
    <property type="match status" value="1"/>
</dbReference>
<dbReference type="Gene3D" id="1.10.3210.10">
    <property type="entry name" value="Hypothetical protein af1432"/>
    <property type="match status" value="1"/>
</dbReference>
<dbReference type="InterPro" id="IPR052340">
    <property type="entry name" value="RNase_Y/CdgJ"/>
</dbReference>
<evidence type="ECO:0000259" key="1">
    <source>
        <dbReference type="PROSITE" id="PS51833"/>
    </source>
</evidence>
<name>A0A3B1B9S8_9ZZZZ</name>
<feature type="domain" description="HDOD" evidence="1">
    <location>
        <begin position="151"/>
        <end position="338"/>
    </location>
</feature>
<dbReference type="AlphaFoldDB" id="A0A3B1B9S8"/>
<dbReference type="PANTHER" id="PTHR33525:SF3">
    <property type="entry name" value="RIBONUCLEASE Y"/>
    <property type="match status" value="1"/>
</dbReference>
<evidence type="ECO:0000313" key="2">
    <source>
        <dbReference type="EMBL" id="VAX01797.1"/>
    </source>
</evidence>
<dbReference type="InterPro" id="IPR013976">
    <property type="entry name" value="HDOD"/>
</dbReference>
<sequence>MIDVKTLLDIKDFNSLSDVALIDIALNSEIVLVKKGKSLNAKDTERQKLFLLEGTIELHGVDISDTTIEGNTKRSQQAVFRFHSPGLSAHCVVDSTLLSIDSKTLSKYINATKKETSGMYIDTVKIDMIPKSGNEIISEITERFSSKDFNLPSLPEMALHVNKALEDDSINMNLLSSTLQSDPAITARIIQVSNSALFRTGQAIESLQAAITRIGLEAVRSIVISVVLRDLFHPEAVLIKKTMKRYYEHSIRIGVICYVLAKRCEQYDPDRAFLAGLLHDIGVIPLLVIADKHSELSHKAGALDEILHDLKGSVGSMLLHQWEFDNSYALTSEQAYQWDRESSTTPDYCDLVQVALLHSNLVGGEKIQGPSLMELPAFKRINLGGTDPAKDIKKLTELNNRITEMMNNLG</sequence>